<evidence type="ECO:0000256" key="1">
    <source>
        <dbReference type="SAM" id="Phobius"/>
    </source>
</evidence>
<dbReference type="GO" id="GO:0005886">
    <property type="term" value="C:plasma membrane"/>
    <property type="evidence" value="ECO:0007669"/>
    <property type="project" value="TreeGrafter"/>
</dbReference>
<dbReference type="PANTHER" id="PTHR30336">
    <property type="entry name" value="INNER MEMBRANE PROTEIN, PROBABLE PERMEASE"/>
    <property type="match status" value="1"/>
</dbReference>
<feature type="transmembrane region" description="Helical" evidence="1">
    <location>
        <begin position="6"/>
        <end position="30"/>
    </location>
</feature>
<dbReference type="Proteomes" id="UP000886251">
    <property type="component" value="Unassembled WGS sequence"/>
</dbReference>
<dbReference type="Pfam" id="PF02698">
    <property type="entry name" value="DUF218"/>
    <property type="match status" value="1"/>
</dbReference>
<dbReference type="CDD" id="cd06259">
    <property type="entry name" value="YdcF-like"/>
    <property type="match status" value="1"/>
</dbReference>
<dbReference type="InterPro" id="IPR003848">
    <property type="entry name" value="DUF218"/>
</dbReference>
<dbReference type="InterPro" id="IPR051599">
    <property type="entry name" value="Cell_Envelope_Assoc"/>
</dbReference>
<keyword evidence="1" id="KW-1133">Transmembrane helix</keyword>
<keyword evidence="1" id="KW-0812">Transmembrane</keyword>
<feature type="domain" description="DUF218" evidence="2">
    <location>
        <begin position="79"/>
        <end position="243"/>
    </location>
</feature>
<dbReference type="InterPro" id="IPR014729">
    <property type="entry name" value="Rossmann-like_a/b/a_fold"/>
</dbReference>
<organism evidence="3">
    <name type="scientific">Sedimenticola thiotaurini</name>
    <dbReference type="NCBI Taxonomy" id="1543721"/>
    <lineage>
        <taxon>Bacteria</taxon>
        <taxon>Pseudomonadati</taxon>
        <taxon>Pseudomonadota</taxon>
        <taxon>Gammaproteobacteria</taxon>
        <taxon>Chromatiales</taxon>
        <taxon>Sedimenticolaceae</taxon>
        <taxon>Sedimenticola</taxon>
    </lineage>
</organism>
<dbReference type="GO" id="GO:0043164">
    <property type="term" value="P:Gram-negative-bacterium-type cell wall biogenesis"/>
    <property type="evidence" value="ECO:0007669"/>
    <property type="project" value="TreeGrafter"/>
</dbReference>
<dbReference type="PANTHER" id="PTHR30336:SF4">
    <property type="entry name" value="ENVELOPE BIOGENESIS FACTOR ELYC"/>
    <property type="match status" value="1"/>
</dbReference>
<proteinExistence type="predicted"/>
<comment type="caution">
    <text evidence="3">The sequence shown here is derived from an EMBL/GenBank/DDBJ whole genome shotgun (WGS) entry which is preliminary data.</text>
</comment>
<gene>
    <name evidence="3" type="ORF">ENI96_08280</name>
</gene>
<dbReference type="Gene3D" id="3.40.50.620">
    <property type="entry name" value="HUPs"/>
    <property type="match status" value="1"/>
</dbReference>
<name>A0A831RPQ3_9GAMM</name>
<evidence type="ECO:0000259" key="2">
    <source>
        <dbReference type="Pfam" id="PF02698"/>
    </source>
</evidence>
<sequence length="253" mass="27716">MGQEVVWVLKALILPPGGPILLGVLGLALGRRFLGRLLVVLSLALLYLFSTPYVAGRLMAPVETIAPLSTRQARASGADAIVLLGGGRYADAPEYGGDTVNGLMLERVRYAARLARQTGLPVVISGGSLHGDRTAEAELARQVLEQEFDVEVAATESASRTTWDNAYLTRDLLRSRGIGRVLLVTHAMHMPRALEAFQRAGIDAVPAPTRFFHVDDGAEELSDWLPDPRALLISYYALHEQLGRLWYRLREHL</sequence>
<dbReference type="GO" id="GO:0000270">
    <property type="term" value="P:peptidoglycan metabolic process"/>
    <property type="evidence" value="ECO:0007669"/>
    <property type="project" value="TreeGrafter"/>
</dbReference>
<keyword evidence="1" id="KW-0472">Membrane</keyword>
<dbReference type="AlphaFoldDB" id="A0A831RPQ3"/>
<evidence type="ECO:0000313" key="3">
    <source>
        <dbReference type="EMBL" id="HEB96414.1"/>
    </source>
</evidence>
<dbReference type="EMBL" id="DRKP01000095">
    <property type="protein sequence ID" value="HEB96414.1"/>
    <property type="molecule type" value="Genomic_DNA"/>
</dbReference>
<accession>A0A831RPQ3</accession>
<feature type="transmembrane region" description="Helical" evidence="1">
    <location>
        <begin position="37"/>
        <end position="55"/>
    </location>
</feature>
<reference evidence="3" key="1">
    <citation type="journal article" date="2020" name="mSystems">
        <title>Genome- and Community-Level Interaction Insights into Carbon Utilization and Element Cycling Functions of Hydrothermarchaeota in Hydrothermal Sediment.</title>
        <authorList>
            <person name="Zhou Z."/>
            <person name="Liu Y."/>
            <person name="Xu W."/>
            <person name="Pan J."/>
            <person name="Luo Z.H."/>
            <person name="Li M."/>
        </authorList>
    </citation>
    <scope>NUCLEOTIDE SEQUENCE [LARGE SCALE GENOMIC DNA]</scope>
    <source>
        <strain evidence="3">HyVt-443</strain>
    </source>
</reference>
<protein>
    <submittedName>
        <fullName evidence="3">YdcF family protein</fullName>
    </submittedName>
</protein>